<evidence type="ECO:0000256" key="4">
    <source>
        <dbReference type="ARBA" id="ARBA00022723"/>
    </source>
</evidence>
<evidence type="ECO:0000256" key="9">
    <source>
        <dbReference type="RuleBase" id="RU000461"/>
    </source>
</evidence>
<dbReference type="Gene3D" id="1.10.630.10">
    <property type="entry name" value="Cytochrome P450"/>
    <property type="match status" value="1"/>
</dbReference>
<dbReference type="PANTHER" id="PTHR24305:SF29">
    <property type="entry name" value="BENZOATE-PARA-HYDROXYLASE"/>
    <property type="match status" value="1"/>
</dbReference>
<keyword evidence="6 8" id="KW-0408">Iron</keyword>
<comment type="similarity">
    <text evidence="2 9">Belongs to the cytochrome P450 family.</text>
</comment>
<evidence type="ECO:0000256" key="6">
    <source>
        <dbReference type="ARBA" id="ARBA00023004"/>
    </source>
</evidence>
<evidence type="ECO:0000256" key="3">
    <source>
        <dbReference type="ARBA" id="ARBA00022617"/>
    </source>
</evidence>
<dbReference type="GO" id="GO:0016705">
    <property type="term" value="F:oxidoreductase activity, acting on paired donors, with incorporation or reduction of molecular oxygen"/>
    <property type="evidence" value="ECO:0007669"/>
    <property type="project" value="InterPro"/>
</dbReference>
<evidence type="ECO:0000313" key="11">
    <source>
        <dbReference type="Proteomes" id="UP000326198"/>
    </source>
</evidence>
<dbReference type="EMBL" id="ML736291">
    <property type="protein sequence ID" value="KAE8374210.1"/>
    <property type="molecule type" value="Genomic_DNA"/>
</dbReference>
<dbReference type="Proteomes" id="UP000326198">
    <property type="component" value="Unassembled WGS sequence"/>
</dbReference>
<dbReference type="PRINTS" id="PR00463">
    <property type="entry name" value="EP450I"/>
</dbReference>
<keyword evidence="4 8" id="KW-0479">Metal-binding</keyword>
<reference evidence="10 11" key="1">
    <citation type="submission" date="2019-04" db="EMBL/GenBank/DDBJ databases">
        <title>Friends and foes A comparative genomics studyof 23 Aspergillus species from section Flavi.</title>
        <authorList>
            <consortium name="DOE Joint Genome Institute"/>
            <person name="Kjaerbolling I."/>
            <person name="Vesth T."/>
            <person name="Frisvad J.C."/>
            <person name="Nybo J.L."/>
            <person name="Theobald S."/>
            <person name="Kildgaard S."/>
            <person name="Isbrandt T."/>
            <person name="Kuo A."/>
            <person name="Sato A."/>
            <person name="Lyhne E.K."/>
            <person name="Kogle M.E."/>
            <person name="Wiebenga A."/>
            <person name="Kun R.S."/>
            <person name="Lubbers R.J."/>
            <person name="Makela M.R."/>
            <person name="Barry K."/>
            <person name="Chovatia M."/>
            <person name="Clum A."/>
            <person name="Daum C."/>
            <person name="Haridas S."/>
            <person name="He G."/>
            <person name="LaButti K."/>
            <person name="Lipzen A."/>
            <person name="Mondo S."/>
            <person name="Riley R."/>
            <person name="Salamov A."/>
            <person name="Simmons B.A."/>
            <person name="Magnuson J.K."/>
            <person name="Henrissat B."/>
            <person name="Mortensen U.H."/>
            <person name="Larsen T.O."/>
            <person name="Devries R.P."/>
            <person name="Grigoriev I.V."/>
            <person name="Machida M."/>
            <person name="Baker S.E."/>
            <person name="Andersen M.R."/>
        </authorList>
    </citation>
    <scope>NUCLEOTIDE SEQUENCE [LARGE SCALE GENOMIC DNA]</scope>
    <source>
        <strain evidence="10 11">IBT 29228</strain>
    </source>
</reference>
<protein>
    <submittedName>
        <fullName evidence="10">Cytochrome P450</fullName>
    </submittedName>
</protein>
<feature type="binding site" description="axial binding residue" evidence="8">
    <location>
        <position position="451"/>
    </location>
    <ligand>
        <name>heme</name>
        <dbReference type="ChEBI" id="CHEBI:30413"/>
    </ligand>
    <ligandPart>
        <name>Fe</name>
        <dbReference type="ChEBI" id="CHEBI:18248"/>
    </ligandPart>
</feature>
<dbReference type="InterPro" id="IPR017972">
    <property type="entry name" value="Cyt_P450_CS"/>
</dbReference>
<organism evidence="10 11">
    <name type="scientific">Aspergillus bertholletiae</name>
    <dbReference type="NCBI Taxonomy" id="1226010"/>
    <lineage>
        <taxon>Eukaryota</taxon>
        <taxon>Fungi</taxon>
        <taxon>Dikarya</taxon>
        <taxon>Ascomycota</taxon>
        <taxon>Pezizomycotina</taxon>
        <taxon>Eurotiomycetes</taxon>
        <taxon>Eurotiomycetidae</taxon>
        <taxon>Eurotiales</taxon>
        <taxon>Aspergillaceae</taxon>
        <taxon>Aspergillus</taxon>
        <taxon>Aspergillus subgen. Circumdati</taxon>
    </lineage>
</organism>
<dbReference type="InterPro" id="IPR002401">
    <property type="entry name" value="Cyt_P450_E_grp-I"/>
</dbReference>
<dbReference type="AlphaFoldDB" id="A0A5N7AZE1"/>
<dbReference type="InterPro" id="IPR050121">
    <property type="entry name" value="Cytochrome_P450_monoxygenase"/>
</dbReference>
<dbReference type="GO" id="GO:0020037">
    <property type="term" value="F:heme binding"/>
    <property type="evidence" value="ECO:0007669"/>
    <property type="project" value="InterPro"/>
</dbReference>
<evidence type="ECO:0000256" key="8">
    <source>
        <dbReference type="PIRSR" id="PIRSR602401-1"/>
    </source>
</evidence>
<dbReference type="OrthoDB" id="1470350at2759"/>
<dbReference type="PROSITE" id="PS00086">
    <property type="entry name" value="CYTOCHROME_P450"/>
    <property type="match status" value="1"/>
</dbReference>
<evidence type="ECO:0000256" key="2">
    <source>
        <dbReference type="ARBA" id="ARBA00010617"/>
    </source>
</evidence>
<gene>
    <name evidence="10" type="ORF">BDV26DRAFT_284475</name>
</gene>
<dbReference type="CDD" id="cd11058">
    <property type="entry name" value="CYP60B-like"/>
    <property type="match status" value="1"/>
</dbReference>
<dbReference type="PANTHER" id="PTHR24305">
    <property type="entry name" value="CYTOCHROME P450"/>
    <property type="match status" value="1"/>
</dbReference>
<accession>A0A5N7AZE1</accession>
<dbReference type="GO" id="GO:0004497">
    <property type="term" value="F:monooxygenase activity"/>
    <property type="evidence" value="ECO:0007669"/>
    <property type="project" value="UniProtKB-KW"/>
</dbReference>
<dbReference type="PRINTS" id="PR00385">
    <property type="entry name" value="P450"/>
</dbReference>
<dbReference type="SUPFAM" id="SSF48264">
    <property type="entry name" value="Cytochrome P450"/>
    <property type="match status" value="1"/>
</dbReference>
<dbReference type="InterPro" id="IPR001128">
    <property type="entry name" value="Cyt_P450"/>
</dbReference>
<proteinExistence type="inferred from homology"/>
<dbReference type="Pfam" id="PF00067">
    <property type="entry name" value="p450"/>
    <property type="match status" value="1"/>
</dbReference>
<evidence type="ECO:0000256" key="5">
    <source>
        <dbReference type="ARBA" id="ARBA00023002"/>
    </source>
</evidence>
<dbReference type="InterPro" id="IPR036396">
    <property type="entry name" value="Cyt_P450_sf"/>
</dbReference>
<evidence type="ECO:0000313" key="10">
    <source>
        <dbReference type="EMBL" id="KAE8374210.1"/>
    </source>
</evidence>
<keyword evidence="3 8" id="KW-0349">Heme</keyword>
<name>A0A5N7AZE1_9EURO</name>
<keyword evidence="5 9" id="KW-0560">Oxidoreductase</keyword>
<evidence type="ECO:0000256" key="1">
    <source>
        <dbReference type="ARBA" id="ARBA00001971"/>
    </source>
</evidence>
<dbReference type="GO" id="GO:0005506">
    <property type="term" value="F:iron ion binding"/>
    <property type="evidence" value="ECO:0007669"/>
    <property type="project" value="InterPro"/>
</dbReference>
<comment type="cofactor">
    <cofactor evidence="1 8">
        <name>heme</name>
        <dbReference type="ChEBI" id="CHEBI:30413"/>
    </cofactor>
</comment>
<sequence length="507" mass="58790">MPELRNVRVLICLVRAISNSLEQDADRLSTKLFVYVFSAAIYNLYFHPLRSFRGPRLYAISRVPWSFKLISGKSIFKVMELHERYGEIVRIAPNELLFQSSRAWDDIMGHRKWPVEENAKEPLLYTREVPDIVSSKQHDHRRFRRILSPLFSAKAIQDQQALVLPYINLLIRQLHLKGQDGALALDATHWFNWTAFDIVANLMFGEPFGCLLDGYYHPWVAMFVDNTKAIFLLNYSKYFSFLSAALYYVVPRLLKKKMEEHARLTKENVQKRLHRGGQQHLDWIHTMSRNKEGKGMSISEMEANSNVIIIAGSETTATALSGATYYLTSNPAVLEKLSSEVRSNFRSFDEIDLVSVHQLPYLHAVIEESLRMFPPLPMGLPRITPQGGNMICGNFIPGNTILSIWHYPTYRSPRFFTKPDSFMPERWMGDPRFSNDQKRAFQPFHTGPRNCAGRHLAYAEMKAILARIVFDFDMHLSPESQNWESSLRAYALWEMPPLMVYFEPRRT</sequence>
<keyword evidence="7 9" id="KW-0503">Monooxygenase</keyword>
<keyword evidence="11" id="KW-1185">Reference proteome</keyword>
<evidence type="ECO:0000256" key="7">
    <source>
        <dbReference type="ARBA" id="ARBA00023033"/>
    </source>
</evidence>